<dbReference type="EMBL" id="JAACXV010014037">
    <property type="protein sequence ID" value="KAF7270937.1"/>
    <property type="molecule type" value="Genomic_DNA"/>
</dbReference>
<keyword evidence="3" id="KW-1185">Reference proteome</keyword>
<comment type="caution">
    <text evidence="2">The sequence shown here is derived from an EMBL/GenBank/DDBJ whole genome shotgun (WGS) entry which is preliminary data.</text>
</comment>
<evidence type="ECO:0000256" key="1">
    <source>
        <dbReference type="SAM" id="Phobius"/>
    </source>
</evidence>
<proteinExistence type="predicted"/>
<keyword evidence="1" id="KW-0812">Transmembrane</keyword>
<evidence type="ECO:0000313" key="2">
    <source>
        <dbReference type="EMBL" id="KAF7270937.1"/>
    </source>
</evidence>
<keyword evidence="1" id="KW-0472">Membrane</keyword>
<dbReference type="Proteomes" id="UP000625711">
    <property type="component" value="Unassembled WGS sequence"/>
</dbReference>
<reference evidence="2" key="1">
    <citation type="submission" date="2020-08" db="EMBL/GenBank/DDBJ databases">
        <title>Genome sequencing and assembly of the red palm weevil Rhynchophorus ferrugineus.</title>
        <authorList>
            <person name="Dias G.B."/>
            <person name="Bergman C.M."/>
            <person name="Manee M."/>
        </authorList>
    </citation>
    <scope>NUCLEOTIDE SEQUENCE</scope>
    <source>
        <strain evidence="2">AA-2017</strain>
        <tissue evidence="2">Whole larva</tissue>
    </source>
</reference>
<dbReference type="AlphaFoldDB" id="A0A834I1U2"/>
<evidence type="ECO:0000313" key="3">
    <source>
        <dbReference type="Proteomes" id="UP000625711"/>
    </source>
</evidence>
<keyword evidence="1" id="KW-1133">Transmembrane helix</keyword>
<gene>
    <name evidence="2" type="ORF">GWI33_016127</name>
</gene>
<organism evidence="2 3">
    <name type="scientific">Rhynchophorus ferrugineus</name>
    <name type="common">Red palm weevil</name>
    <name type="synonym">Curculio ferrugineus</name>
    <dbReference type="NCBI Taxonomy" id="354439"/>
    <lineage>
        <taxon>Eukaryota</taxon>
        <taxon>Metazoa</taxon>
        <taxon>Ecdysozoa</taxon>
        <taxon>Arthropoda</taxon>
        <taxon>Hexapoda</taxon>
        <taxon>Insecta</taxon>
        <taxon>Pterygota</taxon>
        <taxon>Neoptera</taxon>
        <taxon>Endopterygota</taxon>
        <taxon>Coleoptera</taxon>
        <taxon>Polyphaga</taxon>
        <taxon>Cucujiformia</taxon>
        <taxon>Curculionidae</taxon>
        <taxon>Dryophthorinae</taxon>
        <taxon>Rhynchophorus</taxon>
    </lineage>
</organism>
<feature type="transmembrane region" description="Helical" evidence="1">
    <location>
        <begin position="29"/>
        <end position="50"/>
    </location>
</feature>
<sequence length="136" mass="15471">MTFVFLVHKKEIHFLLAGRSFTFPCGPNFLLQFGKVVFFFAVVVVLVLVAERPGKKMKELNKRERLRRNGSEYAEIQRGVNFANYGNELQKCFGINQVLFCVANPGNIYLLPFFPGRSGTSKGKGGRRRTGNFVLY</sequence>
<name>A0A834I1U2_RHYFE</name>
<accession>A0A834I1U2</accession>
<protein>
    <submittedName>
        <fullName evidence="2">Uncharacterized protein</fullName>
    </submittedName>
</protein>